<dbReference type="PANTHER" id="PTHR21356">
    <property type="entry name" value="ARMADILLO REPEAT CONTAINING 2"/>
    <property type="match status" value="1"/>
</dbReference>
<reference evidence="3" key="2">
    <citation type="submission" date="2025-08" db="UniProtKB">
        <authorList>
            <consortium name="Ensembl"/>
        </authorList>
    </citation>
    <scope>IDENTIFICATION</scope>
</reference>
<organism evidence="3 4">
    <name type="scientific">Sphaeramia orbicularis</name>
    <name type="common">orbiculate cardinalfish</name>
    <dbReference type="NCBI Taxonomy" id="375764"/>
    <lineage>
        <taxon>Eukaryota</taxon>
        <taxon>Metazoa</taxon>
        <taxon>Chordata</taxon>
        <taxon>Craniata</taxon>
        <taxon>Vertebrata</taxon>
        <taxon>Euteleostomi</taxon>
        <taxon>Actinopterygii</taxon>
        <taxon>Neopterygii</taxon>
        <taxon>Teleostei</taxon>
        <taxon>Neoteleostei</taxon>
        <taxon>Acanthomorphata</taxon>
        <taxon>Gobiaria</taxon>
        <taxon>Kurtiformes</taxon>
        <taxon>Apogonoidei</taxon>
        <taxon>Apogonidae</taxon>
        <taxon>Apogoninae</taxon>
        <taxon>Sphaeramia</taxon>
    </lineage>
</organism>
<feature type="repeat" description="ARM" evidence="1">
    <location>
        <begin position="464"/>
        <end position="506"/>
    </location>
</feature>
<keyword evidence="4" id="KW-1185">Reference proteome</keyword>
<dbReference type="AlphaFoldDB" id="A0A672YXZ1"/>
<dbReference type="Gene3D" id="1.25.10.10">
    <property type="entry name" value="Leucine-rich Repeat Variant"/>
    <property type="match status" value="2"/>
</dbReference>
<dbReference type="InterPro" id="IPR000225">
    <property type="entry name" value="Armadillo"/>
</dbReference>
<reference evidence="3" key="3">
    <citation type="submission" date="2025-09" db="UniProtKB">
        <authorList>
            <consortium name="Ensembl"/>
        </authorList>
    </citation>
    <scope>IDENTIFICATION</scope>
</reference>
<dbReference type="InterPro" id="IPR016024">
    <property type="entry name" value="ARM-type_fold"/>
</dbReference>
<dbReference type="Ensembl" id="ENSSORT00005009604.1">
    <property type="protein sequence ID" value="ENSSORP00005009297.1"/>
    <property type="gene ID" value="ENSSORG00005005092.1"/>
</dbReference>
<evidence type="ECO:0000256" key="1">
    <source>
        <dbReference type="PROSITE-ProRule" id="PRU00259"/>
    </source>
</evidence>
<sequence>MAKPCYLCRENIYFTSKTRKRLHPFSSSASRLYPEGSVDRLCELCVRLHGTLAEADMLGRRCKRRSGILRALFRLIDLNSAQLNLHIAKLCLALCVSGNNLLNICKLVFKISRSESNDILFQNNSILDSLLDILCNEDVSTCGEALLYCIGTLKFLSGNSVILRLLLDKNCVGVAQKVIQKLHMVEDAHLTIAGHMLVQLTAILRNLADHPESRPSFVAFSVLSELCVVLHRHYKDQDVCTNISRIFSKLSSYSECRLALAQTPGCYQLFIELLSKHRQKQDLVVRLLFTLGNLTAKSNEARHHLFLCEGSVDTLLQLYDSYQRRDDTLPQKGSETSMRPPSTAQEDDDVLVKLVRVLANMCIHPAVGPALADNTTFIQLLKETLELRSVQESEELMVNVAATINNLSYYQEHSVTLTCNHLDIAKLMMKLVLSSSNDAVHEATRVYGNLSQSGDVRDFIMQNNVHQFLVALLDSKSTDVCFSACGVLTNLALDPLNRASLSQEGAAAKLVDCLRDLGPGDWQLAGQICQVLWNVTGSGSETFMLLPLIICFFVSLLFPDKDEALKWIENEDIRDCHRACWEMEFFPVAQKLMKTLQSLELTT</sequence>
<dbReference type="PANTHER" id="PTHR21356:SF1">
    <property type="entry name" value="ARMADILLO REPEAT-CONTAINING PROTEIN 2"/>
    <property type="match status" value="1"/>
</dbReference>
<evidence type="ECO:0000256" key="2">
    <source>
        <dbReference type="SAM" id="MobiDB-lite"/>
    </source>
</evidence>
<dbReference type="GO" id="GO:0007288">
    <property type="term" value="P:sperm axoneme assembly"/>
    <property type="evidence" value="ECO:0007669"/>
    <property type="project" value="TreeGrafter"/>
</dbReference>
<dbReference type="InterPro" id="IPR011989">
    <property type="entry name" value="ARM-like"/>
</dbReference>
<dbReference type="SUPFAM" id="SSF48371">
    <property type="entry name" value="ARM repeat"/>
    <property type="match status" value="1"/>
</dbReference>
<dbReference type="InterPro" id="IPR038905">
    <property type="entry name" value="ARMC2"/>
</dbReference>
<reference evidence="3" key="1">
    <citation type="submission" date="2019-06" db="EMBL/GenBank/DDBJ databases">
        <authorList>
            <consortium name="Wellcome Sanger Institute Data Sharing"/>
        </authorList>
    </citation>
    <scope>NUCLEOTIDE SEQUENCE [LARGE SCALE GENOMIC DNA]</scope>
</reference>
<evidence type="ECO:0000313" key="3">
    <source>
        <dbReference type="Ensembl" id="ENSSORP00005009297.1"/>
    </source>
</evidence>
<feature type="compositionally biased region" description="Polar residues" evidence="2">
    <location>
        <begin position="331"/>
        <end position="344"/>
    </location>
</feature>
<feature type="region of interest" description="Disordered" evidence="2">
    <location>
        <begin position="327"/>
        <end position="346"/>
    </location>
</feature>
<evidence type="ECO:0000313" key="4">
    <source>
        <dbReference type="Proteomes" id="UP000472271"/>
    </source>
</evidence>
<dbReference type="FunCoup" id="A0A672YXZ1">
    <property type="interactions" value="165"/>
</dbReference>
<dbReference type="SMART" id="SM00185">
    <property type="entry name" value="ARM"/>
    <property type="match status" value="5"/>
</dbReference>
<proteinExistence type="predicted"/>
<dbReference type="InParanoid" id="A0A672YXZ1"/>
<name>A0A672YXZ1_9TELE</name>
<dbReference type="Proteomes" id="UP000472271">
    <property type="component" value="Chromosome 24"/>
</dbReference>
<protein>
    <submittedName>
        <fullName evidence="3">Armadillo repeat containing 2</fullName>
    </submittedName>
</protein>
<accession>A0A672YXZ1</accession>
<dbReference type="PROSITE" id="PS50176">
    <property type="entry name" value="ARM_REPEAT"/>
    <property type="match status" value="1"/>
</dbReference>